<name>A0A9Q8ZF66_CURCL</name>
<dbReference type="InterPro" id="IPR055781">
    <property type="entry name" value="DUF7357"/>
</dbReference>
<dbReference type="Proteomes" id="UP001056012">
    <property type="component" value="Chromosome 4"/>
</dbReference>
<feature type="compositionally biased region" description="Basic residues" evidence="1">
    <location>
        <begin position="301"/>
        <end position="318"/>
    </location>
</feature>
<feature type="compositionally biased region" description="Acidic residues" evidence="1">
    <location>
        <begin position="197"/>
        <end position="222"/>
    </location>
</feature>
<feature type="region of interest" description="Disordered" evidence="1">
    <location>
        <begin position="112"/>
        <end position="382"/>
    </location>
</feature>
<feature type="compositionally biased region" description="Polar residues" evidence="1">
    <location>
        <begin position="175"/>
        <end position="186"/>
    </location>
</feature>
<dbReference type="AlphaFoldDB" id="A0A9Q8ZF66"/>
<feature type="domain" description="DUF7357" evidence="2">
    <location>
        <begin position="1"/>
        <end position="132"/>
    </location>
</feature>
<reference evidence="3" key="1">
    <citation type="submission" date="2021-12" db="EMBL/GenBank/DDBJ databases">
        <title>Curvularia clavata genome.</title>
        <authorList>
            <person name="Cao Y."/>
        </authorList>
    </citation>
    <scope>NUCLEOTIDE SEQUENCE</scope>
    <source>
        <strain evidence="3">Yc1106</strain>
    </source>
</reference>
<dbReference type="Pfam" id="PF24054">
    <property type="entry name" value="DUF7357"/>
    <property type="match status" value="1"/>
</dbReference>
<evidence type="ECO:0000259" key="2">
    <source>
        <dbReference type="Pfam" id="PF24054"/>
    </source>
</evidence>
<dbReference type="VEuPathDB" id="FungiDB:yc1106_06357"/>
<sequence length="709" mass="77939">MRIRLTVQRNALPATNILWNVPDTNSAQAYTIARLLEDVNHIIPLEAEHWGLEHYVVEVGGFECLHFMPVVNVLKEDDHVSIRPIMTAEVRARTLTGRDQISEGGQHLVDGIPFGRPYLREPNRPPIRIPPRKRRRLGSGEVEEGAEPEDVALLTEHGEDVEQREEEHLPLINGHTVSKNKANQSRRVAKTVQFQEMEVDTSDDSEEDDEDFAPEGNEESASEESSVVSSDSDSDSDSSSASASFSALDTSDSDSESGSSDSDCRSDSDSDSSGSDGSAPPDVLSSKVGSKATVPPGKGLKATKARNSRRARVNRLRRLITAGVLPEGAGLSDLKDYEEAKQHQPRETPEEESVRTQPYSKSQGKRKRFDEEDSAALTAEDVVELERVKRKLMARFEDIYPTTASSDAPLPSLSADSKDTDTPPTTVTDDGGSAKKQVASRRLRPDIGAIGRILARQAPPVVRTGRNKAVVDESPEPEGASDPDFWKSRINVSAFECWDEEFELSAPPFPFKQHWDPASKLMQEKAAKKKQKKRNSAPQQKRLMEEEDEGEKIILDYDDAPATSNDSEVINAAVEDQLQQELTTAARTDLPPLPEDMSTLPDLTAQDMKQGAIIACKFFTVNPITVTPEISGYKTAVVEHEGDSGPGAGTIQLKIAARDLVKKEKKFDSKGNRIFNAADALLMEDDDEEEGLWEGHFGELLEAKLVKAG</sequence>
<keyword evidence="4" id="KW-1185">Reference proteome</keyword>
<gene>
    <name evidence="3" type="ORF">yc1106_06357</name>
</gene>
<organism evidence="3 4">
    <name type="scientific">Curvularia clavata</name>
    <dbReference type="NCBI Taxonomy" id="95742"/>
    <lineage>
        <taxon>Eukaryota</taxon>
        <taxon>Fungi</taxon>
        <taxon>Dikarya</taxon>
        <taxon>Ascomycota</taxon>
        <taxon>Pezizomycotina</taxon>
        <taxon>Dothideomycetes</taxon>
        <taxon>Pleosporomycetidae</taxon>
        <taxon>Pleosporales</taxon>
        <taxon>Pleosporineae</taxon>
        <taxon>Pleosporaceae</taxon>
        <taxon>Curvularia</taxon>
    </lineage>
</organism>
<feature type="compositionally biased region" description="Low complexity" evidence="1">
    <location>
        <begin position="223"/>
        <end position="261"/>
    </location>
</feature>
<feature type="region of interest" description="Disordered" evidence="1">
    <location>
        <begin position="398"/>
        <end position="443"/>
    </location>
</feature>
<evidence type="ECO:0000313" key="4">
    <source>
        <dbReference type="Proteomes" id="UP001056012"/>
    </source>
</evidence>
<proteinExistence type="predicted"/>
<feature type="compositionally biased region" description="Basic and acidic residues" evidence="1">
    <location>
        <begin position="156"/>
        <end position="169"/>
    </location>
</feature>
<evidence type="ECO:0000313" key="3">
    <source>
        <dbReference type="EMBL" id="USP79083.1"/>
    </source>
</evidence>
<feature type="compositionally biased region" description="Acidic residues" evidence="1">
    <location>
        <begin position="141"/>
        <end position="150"/>
    </location>
</feature>
<accession>A0A9Q8ZF66</accession>
<feature type="compositionally biased region" description="Low complexity" evidence="1">
    <location>
        <begin position="404"/>
        <end position="415"/>
    </location>
</feature>
<feature type="region of interest" description="Disordered" evidence="1">
    <location>
        <begin position="463"/>
        <end position="485"/>
    </location>
</feature>
<dbReference type="EMBL" id="CP089277">
    <property type="protein sequence ID" value="USP79083.1"/>
    <property type="molecule type" value="Genomic_DNA"/>
</dbReference>
<protein>
    <recommendedName>
        <fullName evidence="2">DUF7357 domain-containing protein</fullName>
    </recommendedName>
</protein>
<evidence type="ECO:0000256" key="1">
    <source>
        <dbReference type="SAM" id="MobiDB-lite"/>
    </source>
</evidence>
<dbReference type="OrthoDB" id="5368821at2759"/>
<feature type="region of interest" description="Disordered" evidence="1">
    <location>
        <begin position="521"/>
        <end position="549"/>
    </location>
</feature>
<feature type="compositionally biased region" description="Basic and acidic residues" evidence="1">
    <location>
        <begin position="333"/>
        <end position="354"/>
    </location>
</feature>